<dbReference type="EMBL" id="HBUE01293544">
    <property type="protein sequence ID" value="CAG6575197.1"/>
    <property type="molecule type" value="Transcribed_RNA"/>
</dbReference>
<evidence type="ECO:0000313" key="2">
    <source>
        <dbReference type="EMBL" id="CAG6575197.1"/>
    </source>
</evidence>
<sequence>MARKHRQVYALQKQLHRLGSTRQTLPLLLLLQETLRLQLLRPSSVGALWRPRDDDASHNATTVTPKQPRVRNNSPEGRDRCGGSADAACQQLQDEILHLTLLKAAVIRKHS</sequence>
<dbReference type="EMBL" id="HBUE01293546">
    <property type="protein sequence ID" value="CAG6575199.1"/>
    <property type="molecule type" value="Transcribed_RNA"/>
</dbReference>
<evidence type="ECO:0000256" key="1">
    <source>
        <dbReference type="SAM" id="MobiDB-lite"/>
    </source>
</evidence>
<dbReference type="EMBL" id="HBUE01187761">
    <property type="protein sequence ID" value="CAG6523527.1"/>
    <property type="molecule type" value="Transcribed_RNA"/>
</dbReference>
<organism evidence="2">
    <name type="scientific">Culex pipiens</name>
    <name type="common">House mosquito</name>
    <dbReference type="NCBI Taxonomy" id="7175"/>
    <lineage>
        <taxon>Eukaryota</taxon>
        <taxon>Metazoa</taxon>
        <taxon>Ecdysozoa</taxon>
        <taxon>Arthropoda</taxon>
        <taxon>Hexapoda</taxon>
        <taxon>Insecta</taxon>
        <taxon>Pterygota</taxon>
        <taxon>Neoptera</taxon>
        <taxon>Endopterygota</taxon>
        <taxon>Diptera</taxon>
        <taxon>Nematocera</taxon>
        <taxon>Culicoidea</taxon>
        <taxon>Culicidae</taxon>
        <taxon>Culicinae</taxon>
        <taxon>Culicini</taxon>
        <taxon>Culex</taxon>
        <taxon>Culex</taxon>
    </lineage>
</organism>
<feature type="compositionally biased region" description="Polar residues" evidence="1">
    <location>
        <begin position="58"/>
        <end position="75"/>
    </location>
</feature>
<dbReference type="EMBL" id="HBUE01187762">
    <property type="protein sequence ID" value="CAG6523529.1"/>
    <property type="molecule type" value="Transcribed_RNA"/>
</dbReference>
<dbReference type="EMBL" id="HBUE01187759">
    <property type="protein sequence ID" value="CAG6523525.1"/>
    <property type="molecule type" value="Transcribed_RNA"/>
</dbReference>
<proteinExistence type="predicted"/>
<feature type="region of interest" description="Disordered" evidence="1">
    <location>
        <begin position="48"/>
        <end position="85"/>
    </location>
</feature>
<protein>
    <submittedName>
        <fullName evidence="2">(northern house mosquito) hypothetical protein</fullName>
    </submittedName>
</protein>
<dbReference type="AlphaFoldDB" id="A0A8D8NRQ6"/>
<accession>A0A8D8NRQ6</accession>
<dbReference type="EMBL" id="HBUE01293547">
    <property type="protein sequence ID" value="CAG6575201.1"/>
    <property type="molecule type" value="Transcribed_RNA"/>
</dbReference>
<dbReference type="EMBL" id="HBUE01127939">
    <property type="protein sequence ID" value="CAG6495244.1"/>
    <property type="molecule type" value="Transcribed_RNA"/>
</dbReference>
<reference evidence="2" key="1">
    <citation type="submission" date="2021-05" db="EMBL/GenBank/DDBJ databases">
        <authorList>
            <person name="Alioto T."/>
            <person name="Alioto T."/>
            <person name="Gomez Garrido J."/>
        </authorList>
    </citation>
    <scope>NUCLEOTIDE SEQUENCE</scope>
</reference>
<name>A0A8D8NRQ6_CULPI</name>
<dbReference type="EMBL" id="HBUE01127938">
    <property type="protein sequence ID" value="CAG6495242.1"/>
    <property type="molecule type" value="Transcribed_RNA"/>
</dbReference>